<evidence type="ECO:0000256" key="2">
    <source>
        <dbReference type="ARBA" id="ARBA00023180"/>
    </source>
</evidence>
<dbReference type="CDD" id="cd19941">
    <property type="entry name" value="TIL"/>
    <property type="match status" value="9"/>
</dbReference>
<dbReference type="Gene3D" id="2.10.25.10">
    <property type="entry name" value="Laminin"/>
    <property type="match status" value="8"/>
</dbReference>
<dbReference type="PANTHER" id="PTHR11339">
    <property type="entry name" value="EXTRACELLULAR MATRIX GLYCOPROTEIN RELATED"/>
    <property type="match status" value="1"/>
</dbReference>
<evidence type="ECO:0000259" key="3">
    <source>
        <dbReference type="PROSITE" id="PS51233"/>
    </source>
</evidence>
<keyword evidence="5" id="KW-1185">Reference proteome</keyword>
<dbReference type="SMART" id="SM00832">
    <property type="entry name" value="C8"/>
    <property type="match status" value="4"/>
</dbReference>
<feature type="domain" description="VWFD" evidence="3">
    <location>
        <begin position="1825"/>
        <end position="2020"/>
    </location>
</feature>
<feature type="domain" description="VWFD" evidence="3">
    <location>
        <begin position="2211"/>
        <end position="2427"/>
    </location>
</feature>
<name>A0ABN7S9H2_OIKDI</name>
<dbReference type="PROSITE" id="PS51233">
    <property type="entry name" value="VWFD"/>
    <property type="match status" value="10"/>
</dbReference>
<dbReference type="Pfam" id="PF08742">
    <property type="entry name" value="C8"/>
    <property type="match status" value="4"/>
</dbReference>
<sequence>MREPLLKILALNGVSYVSADVQFIEFWEEADEFAAEIFTKINLVSGKKFASSFQNRYERAKRAAEFYQDSGPCDSSFTDPTYQLVEMKRFDPREAMATNLVNLADMLDGWMDSYACLEAHDRVSGKKIRVPRRSVKDIRKLSERKEYQETEYAYEISAEEMDFDEALAYCYLRGSWLAEPAGDKNRVGALREALSETGRYWYDGDNSCTSINGEGRIQAENCQEQLKAVCESGHFTDKCYAGSYKTCVSSGDPHYTTFDGEFHHFQGTCEYTMVEVDTVQYPNMPWFKVRADLAAMTLNSPYTWNRGFVFEFQGKDQAEDEAPRYTVNADGWKWLMRGMVLEDRELGEFYTDDFYGNPDFQLSTNGNTVTITTWFGVTVLYQAGSRLDVTIPDCYQDNVDGLCGNWDGIQYDEFDQISSTQFGNWKAYQEGLTDWAEQFEEPDDRCRQIHDFECEVDLTTAIDECLPLDPNNAASVFASCDLDKSSYHTSCILDTCEDDSNRCESFKNYAQACMNPPISLTHWLAGTAPTIPDLCNWASDLGCEETCGENAVWNGCASACSGSRTCQNQHLPVFRRCGFFSNLGFQLTQSMCVCEPGFILEFGVCIPESDCGCTIESGPKQGHYLKLGENTRTEEDLIECTSTGLVITPLPCDEKTRGVITVHSDPYIAPIDGVSDGFEWGFHGNCRYNLATVEDSATLPGFNIDIKNRRREDWSSGSGSVIDEIWIEFHSNTYTLGDSKRYSIYLNNIDNSNSKSNFNARVLLTDNFSRLQYDSSVLIYENNFLDVNMTVSSKMIQITFWNNVYMQFDDDYWNFEAHITPCYKGLISGLSGNWNDDQRDEERMEDDYKADSEAFGELYVTEKDGICTHGEWFEPCNNLTSVEFAEARERCHVLKDGKSPSEIFSYCTGIDKQPYFDMCLFNTCVQDDFACGHINDFAQKCLATKHPDVWYYDEICSWPSRTGCEQNCPGGQVFKGCSTECIEARTCNDVVDGITNKQRCGNELVRGPMCGCPHGQVWHGDQCIDESECPTDCASETTSHCRAWGDPHYTTLDGETHHFQGACKYTFIESEGVDEYRNMPAFKIIVDQRRCGANNLAVSCVQGFTFEFFAKDQLPNEIPRFMLAVDNELIVLEDRTGVSYTSNKDNLPDFFFEVNGNSVKLTTWFDVDIEYSYTDRGDHWGYHADLKAAIPDCYQNQVSGLCGNYNSQLYDEFSRLQSLGANWQGQWRDHQLELNAWANDFSEPDPRCREVHDIECDDIDEVSDLCVSLDETLPGGPFNGCPNDKSGFYIACLVDACENRDSVCQSLKAYATECMNAVTAGSTTRTEVCEWARELGCEETCGENMEFQGCASVCSASRTCMNRHVTDDERCGADVGRIESMCVCQPGFILDNGECIPEENCGCVWDHNGVYYQQDAEFANDDERCTCTSTGVQCTPIPCNEKTRGECIVHSDPYIKTLDGPQYMFHGNCRYNLMSVADTRTLPGFNIEFKSRRGVFENNPEGSIIDEFWIEFHEKNYSFGDEKRYLLYINDINNSDEEEYVSLEFILTDRKTDQTIRGSSKTELKTEDYEIELYSRQWELDLYLPMYDIDIKYTFDWWTFTVNLPQCYKEQVSGMCGDWNENVAEENSMKLAYENDSDAFGELFVTQKDGICSHGTHFEPCEDLSDADYKIVTDQCFELLDENEDQFGKAFGSCHIDKQPYYDTCLFNSCIRPDIGCGTLRNYAQECLKTKNIHTTGYWEVCKWPKTTGCEKECPETQIYKGCTSACHEARTCDDIADGIDIMERCKDEPRIQPMCGCGWGKIWHNEKCIDEDECPRDAVSTSTARCRAWGDPHYTTFDGGQHHFQGACKYTFVESGGNSNFRNMPAFKIDVDQRQCGDVANAVTCINGWTFEFPGRKQPADEVPRYIVTLMGSRIVLDDRQAGSYDLTFENDDVLMEINGNHFRVKTWFGADLNYFHFADLRVDLPDYYMNHVFGLCGNWNGIAYDEFSRAQGLGNWRAHQTELVEWANDFAEPDPRCREVHDFECDDIDEVTDMCVALDKNILGGPFNQCTVDKDDFHLACLVDTCEDRTALCSTLKAYATECLNNIATNLRPQVCSWANELGCEEECGENMVFDGCANVCSARRTCANRHLTDEQRCGDSVDEIDSMCVCQPGYIFDNGRCIEESECGCFYLHCYYEQGEFRHDDEICECTSTGVTCRPLPCEEKSWGYCRAHNDPYIKPFDGWNQLSFHGDCRYNLASAEDTVDYPGFNVDTKNRRPWLPFAGAVTDELWFDFHAADYTLGDEKRYSLHIRNLDDSSSWRDVRFEFTLTDNLTGVKLYDAVSQITRNMYVSTDDFYLSVTRSWLTGAVNSVYLRAHGSVYIRFSYYSWSAYVGVSNCYQNQVTGLCGNFNGDNSEERDYITQYALDSDAFGDQFQTDDDNTCSHGDRLAPCEDLSAADYDAAADRCDAVRQSPQNSANRNIFAGCEFLGDRTPTYEACLFNSCIQDDLHCGIIGDYASRCLEGKSPLSADYERICNWAAATGCEEECPVGQVYKGYSDRCQNDDIITAMCGCADGKVLHNGECIEEEDCPKYAVSTGSRRCTGQGDPHYTTFDGGRHHFQGACKYTFVESEGDSEFFNMPAFKIDVDQRQCGNVANAVSCINGWTFEFPGQTQGPEEVPRYIVTLMGRNIVLDDRQAGNYDLTFENDDVLMEINGNHFRVKTWFGADLNYFFFAHLRVDLPDYYMNHVFGLCGNWNGIAYDEFSRAQGLGNWRAHQTELVEWANDFAEPDPRCREVHDFECDDIDEVTDMCVALDKNILGGPFNQCTVDKDDFHLACLVDTCEDRTALCSTLKAYATECLNNIATNLRPQVCSWANELGCEEECGENMVFDGCANVCSARRTCANRHLTDEQRCGDSVDEIDSMCVCQPGYIFDNGRCIEESECGCFYLHCYYEQGEFRHDDEICECTSTGVTCRPLPCEEKSWGYCRAHNDPYIKPFDGWNQLSFHGDCRYNLASAEDTVDYPGFNVDTKNRRPWLPFAGAVTDELWFDFHAADYTLGDEKRYSLHIRNLDDSSSWRDVRFEFTLTDNLTGVKLYDAVSQITRNMYVSTDDFYLSVTRSWLTGAVNSVYLRAHGSVYIRFSYYSWSAYVGVSNCYQNQVTGLCGNFNGDNSEERDYITQYALDSDAFGDQFQTDDDNTCSHGDRLAPCEDLSAADYDAAADRCDAVRQSPQNSANRNIFAGCEFLGDRTPTYEACLFNSCIQDDLHCGIIGDYASRCLEGKSPLSADYERICNWAAATGCEEECPVGQVYKGCTTECREQKTCEDIANGVSDSDRCQNDDIITAMCGCADGKVLHNGECIEEEDCPKYAVSTGSRRCTGQGDPHYTTFDGGRHHFQGACKYTFVESEGDSEFFNMPAFKIDVDQRQCGNVANAVSCINGWTFEFPGQTQGPEEVPRYIVTLMGRNIVLDDRQAGNYDLTFENDDVLMEINGNHFRVKTWFGADLNYFFFAHLRVDLPDYYMNHVFGLCGNWNGIAYDEFSRAQGLGNWRAHQTELVEWANDFAEPDPRCREVHDFECDDIDEVTDMCVALDKNILGGPFNQCTVDKDDFHLACLVDTCEDRTALCSTLKAYATECLNNIATNLRPQVCSWANELGCEEECGENMVFDGCANVCSARRTCANRHLTDEQRCGDSVDEIDSMCVCQPGYIFDNGRCIEESECGCFYLHCYYEQGEFRHDDEICECTSTGVTCRPLPCEERKWAFCKAHNDPYIKPFDGYYQLGFHGDCRYNLASAEDTIDFPGFNVDTKNRRPWLPFVGAVTDELWFDFHAANYVFGDEKRYSVHIRNIDDSANYRNTKLEITFIDNLTGERIFDAYSKMPDRTQRLNTDDYYIYLSKWRGSDDIKNVYIRVHENLYVRFEAYYWKAKVGVSSCYQNKVTGLCGNFNDNFSEEREFIRQYALDSDAFGEQFKTDDDTTCSHGDRIAPCEDLSTAEYNEAADRCDPVRQSPNVYTNRNIFAGCEFLGDRTPTYEACLFNSCIQDDLHCGIMRDYASSCLEGKDPLSADYDRICNWAAATGCEEECPAGQVYKGCGNMCHELQTCEDVVRGVSKENRCEFSTLNFVEGMCGCPEGKVLEGGVCVPESSCGCLTEDDDYVELNGEIFTETERCTCGSEGLTCEALSCPCDGFDTCTNFVCATPRDYVGGTEGILGTFEVTKNYELGYEFTCEYPTAAGEHIGPHIWDGDFTRVSMARDVMTNPDTKFARRQARNWWEEGNLWFFHSRSSGGRAWIGHENQSGATFNELIHNACVPGFNSIRLTQSYDENFNMITKETFLNGELLQTRMFAASDDMYEGTMTASLASPAVFAAPPGQIRNFYVRDTSMISFVGETPESASGENVLMDVDLEKSFKIQFEIDCGNSVFGAGHILDIREQNAEILASEEELTNPEEAPRVTAADKPFLAMSRLPGFLWLAFAVDDDAMVTNHENFNLLFSSPIVQNNWDGDLDHEVVLSWVDQCPGDSWSTFVFEHIFDDEAGLWTSMWSINGLPVVSATYASQNFPGNYQLGFSNNPAGSFISDVGVRNFFYKELASHSTATVSTTTSTTTTTTSFTGF</sequence>
<organism evidence="4 5">
    <name type="scientific">Oikopleura dioica</name>
    <name type="common">Tunicate</name>
    <dbReference type="NCBI Taxonomy" id="34765"/>
    <lineage>
        <taxon>Eukaryota</taxon>
        <taxon>Metazoa</taxon>
        <taxon>Chordata</taxon>
        <taxon>Tunicata</taxon>
        <taxon>Appendicularia</taxon>
        <taxon>Copelata</taxon>
        <taxon>Oikopleuridae</taxon>
        <taxon>Oikopleura</taxon>
    </lineage>
</organism>
<accession>A0ABN7S9H2</accession>
<feature type="domain" description="VWFD" evidence="3">
    <location>
        <begin position="658"/>
        <end position="868"/>
    </location>
</feature>
<dbReference type="SMART" id="SM00181">
    <property type="entry name" value="EGF"/>
    <property type="match status" value="7"/>
</dbReference>
<dbReference type="InterPro" id="IPR014853">
    <property type="entry name" value="VWF/SSPO/ZAN-like_Cys-rich_dom"/>
</dbReference>
<dbReference type="EMBL" id="OU015568">
    <property type="protein sequence ID" value="CAG5091599.1"/>
    <property type="molecule type" value="Genomic_DNA"/>
</dbReference>
<dbReference type="SUPFAM" id="SSF57567">
    <property type="entry name" value="Serine protease inhibitors"/>
    <property type="match status" value="1"/>
</dbReference>
<feature type="domain" description="VWFD" evidence="3">
    <location>
        <begin position="1039"/>
        <end position="1249"/>
    </location>
</feature>
<dbReference type="InterPro" id="IPR036084">
    <property type="entry name" value="Ser_inhib-like_sf"/>
</dbReference>
<feature type="domain" description="VWFD" evidence="3">
    <location>
        <begin position="3360"/>
        <end position="3555"/>
    </location>
</feature>
<evidence type="ECO:0000313" key="4">
    <source>
        <dbReference type="EMBL" id="CAG5091599.1"/>
    </source>
</evidence>
<dbReference type="InterPro" id="IPR001846">
    <property type="entry name" value="VWF_type-D"/>
</dbReference>
<dbReference type="InterPro" id="IPR000742">
    <property type="entry name" value="EGF"/>
</dbReference>
<dbReference type="SMART" id="SM00216">
    <property type="entry name" value="VWD"/>
    <property type="match status" value="6"/>
</dbReference>
<evidence type="ECO:0000256" key="1">
    <source>
        <dbReference type="ARBA" id="ARBA00023157"/>
    </source>
</evidence>
<protein>
    <submittedName>
        <fullName evidence="4">Oidioi.mRNA.OKI2018_I69.PAR.g13157.t1.cds</fullName>
    </submittedName>
</protein>
<keyword evidence="2" id="KW-0325">Glycoprotein</keyword>
<feature type="domain" description="VWFD" evidence="3">
    <location>
        <begin position="245"/>
        <end position="447"/>
    </location>
</feature>
<dbReference type="PANTHER" id="PTHR11339:SF373">
    <property type="entry name" value="VWFD DOMAIN-CONTAINING PROTEIN"/>
    <property type="match status" value="1"/>
</dbReference>
<dbReference type="Proteomes" id="UP001158576">
    <property type="component" value="Chromosome PAR"/>
</dbReference>
<evidence type="ECO:0000313" key="5">
    <source>
        <dbReference type="Proteomes" id="UP001158576"/>
    </source>
</evidence>
<keyword evidence="1" id="KW-1015">Disulfide bond</keyword>
<dbReference type="InterPro" id="IPR050780">
    <property type="entry name" value="Mucin_vWF_Thrombospondin_sf"/>
</dbReference>
<gene>
    <name evidence="4" type="ORF">OKIOD_LOCUS4715</name>
</gene>
<feature type="domain" description="VWFD" evidence="3">
    <location>
        <begin position="2583"/>
        <end position="2778"/>
    </location>
</feature>
<dbReference type="InterPro" id="IPR002919">
    <property type="entry name" value="TIL_dom"/>
</dbReference>
<reference evidence="4 5" key="1">
    <citation type="submission" date="2021-04" db="EMBL/GenBank/DDBJ databases">
        <authorList>
            <person name="Bliznina A."/>
        </authorList>
    </citation>
    <scope>NUCLEOTIDE SEQUENCE [LARGE SCALE GENOMIC DNA]</scope>
</reference>
<dbReference type="Pfam" id="PF01826">
    <property type="entry name" value="TIL"/>
    <property type="match status" value="1"/>
</dbReference>
<feature type="domain" description="VWFD" evidence="3">
    <location>
        <begin position="1445"/>
        <end position="1653"/>
    </location>
</feature>
<proteinExistence type="predicted"/>
<dbReference type="Pfam" id="PF00094">
    <property type="entry name" value="VWD"/>
    <property type="match status" value="7"/>
</dbReference>
<feature type="domain" description="VWFD" evidence="3">
    <location>
        <begin position="2969"/>
        <end position="3185"/>
    </location>
</feature>
<feature type="domain" description="VWFD" evidence="3">
    <location>
        <begin position="3746"/>
        <end position="3963"/>
    </location>
</feature>